<protein>
    <recommendedName>
        <fullName evidence="2">histidine kinase</fullName>
        <ecNumber evidence="2">2.7.13.3</ecNumber>
    </recommendedName>
</protein>
<dbReference type="SUPFAM" id="SSF47226">
    <property type="entry name" value="Histidine-containing phosphotransfer domain, HPT domain"/>
    <property type="match status" value="1"/>
</dbReference>
<accession>A0A3S1A7C1</accession>
<keyword evidence="5" id="KW-0418">Kinase</keyword>
<gene>
    <name evidence="9" type="ORF">DSM107003_34640</name>
</gene>
<keyword evidence="10" id="KW-1185">Reference proteome</keyword>
<feature type="modified residue" description="Phosphohistidine" evidence="7">
    <location>
        <position position="62"/>
    </location>
</feature>
<proteinExistence type="predicted"/>
<evidence type="ECO:0000256" key="6">
    <source>
        <dbReference type="ARBA" id="ARBA00023012"/>
    </source>
</evidence>
<organism evidence="9 10">
    <name type="scientific">Trichormus variabilis SAG 1403-4b</name>
    <dbReference type="NCBI Taxonomy" id="447716"/>
    <lineage>
        <taxon>Bacteria</taxon>
        <taxon>Bacillati</taxon>
        <taxon>Cyanobacteriota</taxon>
        <taxon>Cyanophyceae</taxon>
        <taxon>Nostocales</taxon>
        <taxon>Nostocaceae</taxon>
        <taxon>Trichormus</taxon>
    </lineage>
</organism>
<dbReference type="InterPro" id="IPR036890">
    <property type="entry name" value="HATPase_C_sf"/>
</dbReference>
<reference evidence="9 10" key="1">
    <citation type="journal article" date="2019" name="Genome Biol. Evol.">
        <title>Day and night: Metabolic profiles and evolutionary relationships of six axenic non-marine cyanobacteria.</title>
        <authorList>
            <person name="Will S.E."/>
            <person name="Henke P."/>
            <person name="Boedeker C."/>
            <person name="Huang S."/>
            <person name="Brinkmann H."/>
            <person name="Rohde M."/>
            <person name="Jarek M."/>
            <person name="Friedl T."/>
            <person name="Seufert S."/>
            <person name="Schumacher M."/>
            <person name="Overmann J."/>
            <person name="Neumann-Schaal M."/>
            <person name="Petersen J."/>
        </authorList>
    </citation>
    <scope>NUCLEOTIDE SEQUENCE [LARGE SCALE GENOMIC DNA]</scope>
    <source>
        <strain evidence="9 10">SAG 1403-4b</strain>
    </source>
</reference>
<evidence type="ECO:0000256" key="1">
    <source>
        <dbReference type="ARBA" id="ARBA00000085"/>
    </source>
</evidence>
<dbReference type="AlphaFoldDB" id="A0A3S1A7C1"/>
<dbReference type="PROSITE" id="PS50894">
    <property type="entry name" value="HPT"/>
    <property type="match status" value="1"/>
</dbReference>
<dbReference type="EC" id="2.7.13.3" evidence="2"/>
<evidence type="ECO:0000256" key="4">
    <source>
        <dbReference type="ARBA" id="ARBA00022679"/>
    </source>
</evidence>
<name>A0A3S1A7C1_ANAVA</name>
<dbReference type="Proteomes" id="UP000276103">
    <property type="component" value="Unassembled WGS sequence"/>
</dbReference>
<evidence type="ECO:0000259" key="8">
    <source>
        <dbReference type="PROSITE" id="PS50894"/>
    </source>
</evidence>
<dbReference type="GO" id="GO:0000160">
    <property type="term" value="P:phosphorelay signal transduction system"/>
    <property type="evidence" value="ECO:0007669"/>
    <property type="project" value="UniProtKB-KW"/>
</dbReference>
<dbReference type="PANTHER" id="PTHR43395:SF1">
    <property type="entry name" value="CHEMOTAXIS PROTEIN CHEA"/>
    <property type="match status" value="1"/>
</dbReference>
<dbReference type="EMBL" id="RSCM01000012">
    <property type="protein sequence ID" value="RUS94787.1"/>
    <property type="molecule type" value="Genomic_DNA"/>
</dbReference>
<evidence type="ECO:0000256" key="2">
    <source>
        <dbReference type="ARBA" id="ARBA00012438"/>
    </source>
</evidence>
<evidence type="ECO:0000256" key="7">
    <source>
        <dbReference type="PROSITE-ProRule" id="PRU00110"/>
    </source>
</evidence>
<evidence type="ECO:0000256" key="5">
    <source>
        <dbReference type="ARBA" id="ARBA00022777"/>
    </source>
</evidence>
<dbReference type="InterPro" id="IPR004358">
    <property type="entry name" value="Sig_transdc_His_kin-like_C"/>
</dbReference>
<comment type="caution">
    <text evidence="9">The sequence shown here is derived from an EMBL/GenBank/DDBJ whole genome shotgun (WGS) entry which is preliminary data.</text>
</comment>
<dbReference type="InterPro" id="IPR008207">
    <property type="entry name" value="Sig_transdc_His_kin_Hpt_dom"/>
</dbReference>
<keyword evidence="6" id="KW-0902">Two-component regulatory system</keyword>
<evidence type="ECO:0000256" key="3">
    <source>
        <dbReference type="ARBA" id="ARBA00022553"/>
    </source>
</evidence>
<dbReference type="InterPro" id="IPR003594">
    <property type="entry name" value="HATPase_dom"/>
</dbReference>
<keyword evidence="4" id="KW-0808">Transferase</keyword>
<dbReference type="FunFam" id="3.30.565.10:FF:000016">
    <property type="entry name" value="Chemotaxis protein CheA, putative"/>
    <property type="match status" value="1"/>
</dbReference>
<dbReference type="GO" id="GO:0004673">
    <property type="term" value="F:protein histidine kinase activity"/>
    <property type="evidence" value="ECO:0007669"/>
    <property type="project" value="UniProtKB-EC"/>
</dbReference>
<dbReference type="PANTHER" id="PTHR43395">
    <property type="entry name" value="SENSOR HISTIDINE KINASE CHEA"/>
    <property type="match status" value="1"/>
</dbReference>
<dbReference type="Gene3D" id="3.30.565.10">
    <property type="entry name" value="Histidine kinase-like ATPase, C-terminal domain"/>
    <property type="match status" value="1"/>
</dbReference>
<dbReference type="InterPro" id="IPR036641">
    <property type="entry name" value="HPT_dom_sf"/>
</dbReference>
<dbReference type="PRINTS" id="PR00344">
    <property type="entry name" value="BCTRLSENSOR"/>
</dbReference>
<evidence type="ECO:0000313" key="9">
    <source>
        <dbReference type="EMBL" id="RUS94787.1"/>
    </source>
</evidence>
<keyword evidence="3 7" id="KW-0597">Phosphoprotein</keyword>
<dbReference type="Gene3D" id="1.20.120.160">
    <property type="entry name" value="HPT domain"/>
    <property type="match status" value="1"/>
</dbReference>
<dbReference type="SUPFAM" id="SSF55874">
    <property type="entry name" value="ATPase domain of HSP90 chaperone/DNA topoisomerase II/histidine kinase"/>
    <property type="match status" value="1"/>
</dbReference>
<dbReference type="Pfam" id="PF02518">
    <property type="entry name" value="HATPase_c"/>
    <property type="match status" value="1"/>
</dbReference>
<evidence type="ECO:0000313" key="10">
    <source>
        <dbReference type="Proteomes" id="UP000276103"/>
    </source>
</evidence>
<dbReference type="InterPro" id="IPR051315">
    <property type="entry name" value="Bact_Chemotaxis_CheA"/>
</dbReference>
<comment type="catalytic activity">
    <reaction evidence="1">
        <text>ATP + protein L-histidine = ADP + protein N-phospho-L-histidine.</text>
        <dbReference type="EC" id="2.7.13.3"/>
    </reaction>
</comment>
<sequence>MIDNDEYYQPKSLNKNMNEKQQYIKEFVDDAQEHLDIIEQGILKLTSHQQPELVYEILRSIHTIELNSEILGTNIITTTAKDLKYELEILRDYPIEFDLKLESLFLQCFDILSICVNQLIEPFGIDTKHEEKILPQIEATFKSLNSYLKNITNECVRFSEIEQIFPLENAVKIAASEYNKQVEINISGRGTIISKFILKKLPILLTHLINNSITHGIETPETRIIQGKSPVGKITIRAYQQANQTLVSFADDGAGIDVERVKNKALDKGLINYSQLPNLSKKDIYELIFHPGFSTKDTKDLRAGLGYGMDVIRSEINKLGGKITIDSIPQQGTNFTIYFYELLG</sequence>
<dbReference type="SMART" id="SM00387">
    <property type="entry name" value="HATPase_c"/>
    <property type="match status" value="1"/>
</dbReference>
<feature type="domain" description="HPt" evidence="8">
    <location>
        <begin position="16"/>
        <end position="119"/>
    </location>
</feature>